<dbReference type="EMBL" id="ML005906">
    <property type="protein sequence ID" value="RKP17310.1"/>
    <property type="molecule type" value="Genomic_DNA"/>
</dbReference>
<dbReference type="Pfam" id="PF14223">
    <property type="entry name" value="Retrotran_gag_2"/>
    <property type="match status" value="1"/>
</dbReference>
<reference evidence="2" key="1">
    <citation type="journal article" date="2018" name="Nat. Microbiol.">
        <title>Leveraging single-cell genomics to expand the fungal tree of life.</title>
        <authorList>
            <person name="Ahrendt S.R."/>
            <person name="Quandt C.A."/>
            <person name="Ciobanu D."/>
            <person name="Clum A."/>
            <person name="Salamov A."/>
            <person name="Andreopoulos B."/>
            <person name="Cheng J.F."/>
            <person name="Woyke T."/>
            <person name="Pelin A."/>
            <person name="Henrissat B."/>
            <person name="Reynolds N.K."/>
            <person name="Benny G.L."/>
            <person name="Smith M.E."/>
            <person name="James T.Y."/>
            <person name="Grigoriev I.V."/>
        </authorList>
    </citation>
    <scope>NUCLEOTIDE SEQUENCE [LARGE SCALE GENOMIC DNA]</scope>
    <source>
        <strain evidence="2">CSF55</strain>
    </source>
</reference>
<dbReference type="AlphaFoldDB" id="A0A4P9YG73"/>
<gene>
    <name evidence="1" type="ORF">ROZALSC1DRAFT_24330</name>
</gene>
<organism evidence="1 2">
    <name type="scientific">Rozella allomycis (strain CSF55)</name>
    <dbReference type="NCBI Taxonomy" id="988480"/>
    <lineage>
        <taxon>Eukaryota</taxon>
        <taxon>Fungi</taxon>
        <taxon>Fungi incertae sedis</taxon>
        <taxon>Cryptomycota</taxon>
        <taxon>Cryptomycota incertae sedis</taxon>
        <taxon>Rozella</taxon>
    </lineage>
</organism>
<sequence>MSNSESTSYRIEILAGTANYHTCALYFRSRLEELDLDRFLTSHPYPLSKNEQAPHKKAFRQTETHSWRHLAVEFAPTKHAVQLHAHHQFLTLTFDAHETLPDFVSKLEMLLLEWRRSSDKLEDDSIIQTILSSLSDQYKPLVYHFKS</sequence>
<dbReference type="Proteomes" id="UP000281549">
    <property type="component" value="Unassembled WGS sequence"/>
</dbReference>
<evidence type="ECO:0000313" key="2">
    <source>
        <dbReference type="Proteomes" id="UP000281549"/>
    </source>
</evidence>
<proteinExistence type="predicted"/>
<evidence type="ECO:0000313" key="1">
    <source>
        <dbReference type="EMBL" id="RKP17310.1"/>
    </source>
</evidence>
<name>A0A4P9YG73_ROZAC</name>
<accession>A0A4P9YG73</accession>
<protein>
    <submittedName>
        <fullName evidence="1">Uncharacterized protein</fullName>
    </submittedName>
</protein>